<dbReference type="EMBL" id="BARV01015183">
    <property type="protein sequence ID" value="GAI27819.1"/>
    <property type="molecule type" value="Genomic_DNA"/>
</dbReference>
<name>X1PA69_9ZZZZ</name>
<protein>
    <recommendedName>
        <fullName evidence="2">TIGR04076 family protein</fullName>
    </recommendedName>
</protein>
<dbReference type="InterPro" id="IPR023811">
    <property type="entry name" value="CHP04076"/>
</dbReference>
<gene>
    <name evidence="1" type="ORF">S06H3_26286</name>
</gene>
<evidence type="ECO:0000313" key="1">
    <source>
        <dbReference type="EMBL" id="GAI27819.1"/>
    </source>
</evidence>
<dbReference type="AlphaFoldDB" id="X1PA69"/>
<proteinExistence type="predicted"/>
<sequence>MAEQVGYKVIGTIKKVRGECTFGHKVGDRLELGGYSSGGLCGFFYHDIYPYIIMLQFGGKFPKEWGPEGWEGDVLTFDCMDIANAVRIELRREKA</sequence>
<accession>X1PA69</accession>
<dbReference type="NCBIfam" id="TIGR04076">
    <property type="entry name" value="TIGR04076 family protein"/>
    <property type="match status" value="1"/>
</dbReference>
<organism evidence="1">
    <name type="scientific">marine sediment metagenome</name>
    <dbReference type="NCBI Taxonomy" id="412755"/>
    <lineage>
        <taxon>unclassified sequences</taxon>
        <taxon>metagenomes</taxon>
        <taxon>ecological metagenomes</taxon>
    </lineage>
</organism>
<reference evidence="1" key="1">
    <citation type="journal article" date="2014" name="Front. Microbiol.">
        <title>High frequency of phylogenetically diverse reductive dehalogenase-homologous genes in deep subseafloor sedimentary metagenomes.</title>
        <authorList>
            <person name="Kawai M."/>
            <person name="Futagami T."/>
            <person name="Toyoda A."/>
            <person name="Takaki Y."/>
            <person name="Nishi S."/>
            <person name="Hori S."/>
            <person name="Arai W."/>
            <person name="Tsubouchi T."/>
            <person name="Morono Y."/>
            <person name="Uchiyama I."/>
            <person name="Ito T."/>
            <person name="Fujiyama A."/>
            <person name="Inagaki F."/>
            <person name="Takami H."/>
        </authorList>
    </citation>
    <scope>NUCLEOTIDE SEQUENCE</scope>
    <source>
        <strain evidence="1">Expedition CK06-06</strain>
    </source>
</reference>
<evidence type="ECO:0008006" key="2">
    <source>
        <dbReference type="Google" id="ProtNLM"/>
    </source>
</evidence>
<comment type="caution">
    <text evidence="1">The sequence shown here is derived from an EMBL/GenBank/DDBJ whole genome shotgun (WGS) entry which is preliminary data.</text>
</comment>